<name>A0A401RMJ9_CHIPU</name>
<evidence type="ECO:0000313" key="3">
    <source>
        <dbReference type="Proteomes" id="UP000287033"/>
    </source>
</evidence>
<dbReference type="EMBL" id="BEZZ01003259">
    <property type="protein sequence ID" value="GCC19304.1"/>
    <property type="molecule type" value="Genomic_DNA"/>
</dbReference>
<proteinExistence type="predicted"/>
<evidence type="ECO:0000256" key="1">
    <source>
        <dbReference type="SAM" id="MobiDB-lite"/>
    </source>
</evidence>
<protein>
    <submittedName>
        <fullName evidence="2">Uncharacterized protein</fullName>
    </submittedName>
</protein>
<comment type="caution">
    <text evidence="2">The sequence shown here is derived from an EMBL/GenBank/DDBJ whole genome shotgun (WGS) entry which is preliminary data.</text>
</comment>
<gene>
    <name evidence="2" type="ORF">chiPu_0021030</name>
</gene>
<organism evidence="2 3">
    <name type="scientific">Chiloscyllium punctatum</name>
    <name type="common">Brownbanded bambooshark</name>
    <name type="synonym">Hemiscyllium punctatum</name>
    <dbReference type="NCBI Taxonomy" id="137246"/>
    <lineage>
        <taxon>Eukaryota</taxon>
        <taxon>Metazoa</taxon>
        <taxon>Chordata</taxon>
        <taxon>Craniata</taxon>
        <taxon>Vertebrata</taxon>
        <taxon>Chondrichthyes</taxon>
        <taxon>Elasmobranchii</taxon>
        <taxon>Galeomorphii</taxon>
        <taxon>Galeoidea</taxon>
        <taxon>Orectolobiformes</taxon>
        <taxon>Hemiscylliidae</taxon>
        <taxon>Chiloscyllium</taxon>
    </lineage>
</organism>
<evidence type="ECO:0000313" key="2">
    <source>
        <dbReference type="EMBL" id="GCC19304.1"/>
    </source>
</evidence>
<reference evidence="2 3" key="1">
    <citation type="journal article" date="2018" name="Nat. Ecol. Evol.">
        <title>Shark genomes provide insights into elasmobranch evolution and the origin of vertebrates.</title>
        <authorList>
            <person name="Hara Y"/>
            <person name="Yamaguchi K"/>
            <person name="Onimaru K"/>
            <person name="Kadota M"/>
            <person name="Koyanagi M"/>
            <person name="Keeley SD"/>
            <person name="Tatsumi K"/>
            <person name="Tanaka K"/>
            <person name="Motone F"/>
            <person name="Kageyama Y"/>
            <person name="Nozu R"/>
            <person name="Adachi N"/>
            <person name="Nishimura O"/>
            <person name="Nakagawa R"/>
            <person name="Tanegashima C"/>
            <person name="Kiyatake I"/>
            <person name="Matsumoto R"/>
            <person name="Murakumo K"/>
            <person name="Nishida K"/>
            <person name="Terakita A"/>
            <person name="Kuratani S"/>
            <person name="Sato K"/>
            <person name="Hyodo S Kuraku.S."/>
        </authorList>
    </citation>
    <scope>NUCLEOTIDE SEQUENCE [LARGE SCALE GENOMIC DNA]</scope>
</reference>
<feature type="region of interest" description="Disordered" evidence="1">
    <location>
        <begin position="1"/>
        <end position="20"/>
    </location>
</feature>
<keyword evidence="3" id="KW-1185">Reference proteome</keyword>
<accession>A0A401RMJ9</accession>
<dbReference type="AlphaFoldDB" id="A0A401RMJ9"/>
<sequence>MPGGTARAQHSCGLDLGQSPPSGMVGKDMISIGNYNHCNIKQDILKLKSVKLFQNFTGYEEEISTLFGV</sequence>
<dbReference type="Proteomes" id="UP000287033">
    <property type="component" value="Unassembled WGS sequence"/>
</dbReference>